<name>A0ACC3MZY1_9PEZI</name>
<comment type="caution">
    <text evidence="1">The sequence shown here is derived from an EMBL/GenBank/DDBJ whole genome shotgun (WGS) entry which is preliminary data.</text>
</comment>
<dbReference type="Proteomes" id="UP001281147">
    <property type="component" value="Unassembled WGS sequence"/>
</dbReference>
<evidence type="ECO:0000313" key="1">
    <source>
        <dbReference type="EMBL" id="KAK3705637.1"/>
    </source>
</evidence>
<accession>A0ACC3MZY1</accession>
<dbReference type="EMBL" id="JAUTXU010000128">
    <property type="protein sequence ID" value="KAK3705637.1"/>
    <property type="molecule type" value="Genomic_DNA"/>
</dbReference>
<protein>
    <submittedName>
        <fullName evidence="1">Uncharacterized protein</fullName>
    </submittedName>
</protein>
<gene>
    <name evidence="1" type="ORF">LTR37_013245</name>
</gene>
<proteinExistence type="predicted"/>
<sequence length="291" mass="33434">MPSLTSHLLHLDEKALKEATTHPFLEAAATNQLPQEKLKAWLGQDRLYQMAYINFIGKMISMIGIPNGSDRKSTLEWRATDLLIDSLTNIRQEMKMFEETAEVEGWLEEICSVEPSVQTRAYQDLFAGATAQGRPLIVGLTVLWATEECYLRAWRYAWSKMDQGMKPKEKDVMQRTFIPNWSSAEFEAFVRRIGGLVNKFGGYCEEDGFEWKECEVAWRQVLWAEKEFWPKMNTSGNGDLHADDNRKKRSGRAGRRQHEATKARLTKHEALAPHERSDNMESLAIQTGEQC</sequence>
<keyword evidence="2" id="KW-1185">Reference proteome</keyword>
<evidence type="ECO:0000313" key="2">
    <source>
        <dbReference type="Proteomes" id="UP001281147"/>
    </source>
</evidence>
<reference evidence="1" key="1">
    <citation type="submission" date="2023-07" db="EMBL/GenBank/DDBJ databases">
        <title>Black Yeasts Isolated from many extreme environments.</title>
        <authorList>
            <person name="Coleine C."/>
            <person name="Stajich J.E."/>
            <person name="Selbmann L."/>
        </authorList>
    </citation>
    <scope>NUCLEOTIDE SEQUENCE</scope>
    <source>
        <strain evidence="1">CCFEE 5714</strain>
    </source>
</reference>
<organism evidence="1 2">
    <name type="scientific">Vermiconidia calcicola</name>
    <dbReference type="NCBI Taxonomy" id="1690605"/>
    <lineage>
        <taxon>Eukaryota</taxon>
        <taxon>Fungi</taxon>
        <taxon>Dikarya</taxon>
        <taxon>Ascomycota</taxon>
        <taxon>Pezizomycotina</taxon>
        <taxon>Dothideomycetes</taxon>
        <taxon>Dothideomycetidae</taxon>
        <taxon>Mycosphaerellales</taxon>
        <taxon>Extremaceae</taxon>
        <taxon>Vermiconidia</taxon>
    </lineage>
</organism>